<gene>
    <name evidence="2" type="ORF">TCIL3000_0_09600</name>
</gene>
<organism evidence="2 3">
    <name type="scientific">Trypanosoma congolense (strain IL3000)</name>
    <dbReference type="NCBI Taxonomy" id="1068625"/>
    <lineage>
        <taxon>Eukaryota</taxon>
        <taxon>Discoba</taxon>
        <taxon>Euglenozoa</taxon>
        <taxon>Kinetoplastea</taxon>
        <taxon>Metakinetoplastina</taxon>
        <taxon>Trypanosomatida</taxon>
        <taxon>Trypanosomatidae</taxon>
        <taxon>Trypanosoma</taxon>
        <taxon>Nannomonas</taxon>
    </lineage>
</organism>
<reference evidence="2 3" key="2">
    <citation type="journal article" date="2012" name="Proc. Natl. Acad. Sci. U.S.A.">
        <title>Antigenic diversity is generated by distinct evolutionary mechanisms in African trypanosome species.</title>
        <authorList>
            <person name="Jackson A.P."/>
            <person name="Berry A."/>
            <person name="Aslett M."/>
            <person name="Allison H.C."/>
            <person name="Burton P."/>
            <person name="Vavrova-Anderson J."/>
            <person name="Brown R."/>
            <person name="Browne H."/>
            <person name="Corton N."/>
            <person name="Hauser H."/>
            <person name="Gamble J."/>
            <person name="Gilderthorp R."/>
            <person name="Marcello L."/>
            <person name="McQuillan J."/>
            <person name="Otto T.D."/>
            <person name="Quail M.A."/>
            <person name="Sanders M.J."/>
            <person name="van Tonder A."/>
            <person name="Ginger M.L."/>
            <person name="Field M.C."/>
            <person name="Barry J.D."/>
            <person name="Hertz-Fowler C."/>
            <person name="Berriman M."/>
        </authorList>
    </citation>
    <scope>NUCLEOTIDE SEQUENCE [LARGE SCALE GENOMIC DNA]</scope>
    <source>
        <strain evidence="2 3">IL3000</strain>
    </source>
</reference>
<dbReference type="EMBL" id="CAEQ01002125">
    <property type="protein sequence ID" value="CCD15988.1"/>
    <property type="molecule type" value="Genomic_DNA"/>
</dbReference>
<feature type="compositionally biased region" description="Polar residues" evidence="1">
    <location>
        <begin position="154"/>
        <end position="165"/>
    </location>
</feature>
<reference evidence="3" key="1">
    <citation type="submission" date="2011-07" db="EMBL/GenBank/DDBJ databases">
        <title>Divergent evolution of antigenic variation in African trypanosomes.</title>
        <authorList>
            <person name="Jackson A.P."/>
            <person name="Berry A."/>
            <person name="Allison H.C."/>
            <person name="Burton P."/>
            <person name="Anderson J."/>
            <person name="Aslett M."/>
            <person name="Brown R."/>
            <person name="Corton N."/>
            <person name="Harris D."/>
            <person name="Hauser H."/>
            <person name="Gamble J."/>
            <person name="Gilderthorp R."/>
            <person name="McQuillan J."/>
            <person name="Quail M.A."/>
            <person name="Sanders M."/>
            <person name="Van Tonder A."/>
            <person name="Ginger M.L."/>
            <person name="Donelson J.E."/>
            <person name="Field M.C."/>
            <person name="Barry J.D."/>
            <person name="Berriman M."/>
            <person name="Hertz-Fowler C."/>
        </authorList>
    </citation>
    <scope>NUCLEOTIDE SEQUENCE [LARGE SCALE GENOMIC DNA]</scope>
    <source>
        <strain evidence="3">IL3000</strain>
    </source>
</reference>
<sequence>MPGTEFSRGPSSSIAIASSKGPGLSHRGTPQVAQTLSHTVLLSFTLSLTQVKKALIHQPIHVLTFVPTSARIVCQRSSKSIPCSQSMNTDAARVALSSGVRAFPRNVHLVSPSLSHIHIPLFRRHSAYTSSLTTSRTHLHHTGSPKLPSALMSRGTSPPTTNSSLVPLALGPSGK</sequence>
<dbReference type="AlphaFoldDB" id="F9WFC0"/>
<accession>F9WFC0</accession>
<evidence type="ECO:0000313" key="3">
    <source>
        <dbReference type="Proteomes" id="UP000000702"/>
    </source>
</evidence>
<protein>
    <submittedName>
        <fullName evidence="2">WGS project CAEQ00000000 data, annotated contig 369</fullName>
    </submittedName>
</protein>
<feature type="region of interest" description="Disordered" evidence="1">
    <location>
        <begin position="133"/>
        <end position="175"/>
    </location>
</feature>
<proteinExistence type="predicted"/>
<dbReference type="VEuPathDB" id="TriTrypDB:TcIL3000_0_09600"/>
<keyword evidence="3" id="KW-1185">Reference proteome</keyword>
<name>F9WFC0_TRYCI</name>
<evidence type="ECO:0000313" key="2">
    <source>
        <dbReference type="EMBL" id="CCD15988.1"/>
    </source>
</evidence>
<feature type="region of interest" description="Disordered" evidence="1">
    <location>
        <begin position="1"/>
        <end position="29"/>
    </location>
</feature>
<comment type="caution">
    <text evidence="2">The sequence shown here is derived from an EMBL/GenBank/DDBJ whole genome shotgun (WGS) entry which is preliminary data.</text>
</comment>
<evidence type="ECO:0000256" key="1">
    <source>
        <dbReference type="SAM" id="MobiDB-lite"/>
    </source>
</evidence>
<dbReference type="Proteomes" id="UP000000702">
    <property type="component" value="Unassembled WGS sequence"/>
</dbReference>